<dbReference type="GO" id="GO:0005524">
    <property type="term" value="F:ATP binding"/>
    <property type="evidence" value="ECO:0007669"/>
    <property type="project" value="UniProtKB-UniRule"/>
</dbReference>
<dbReference type="AlphaFoldDB" id="A0A1Y5FAH9"/>
<evidence type="ECO:0000256" key="6">
    <source>
        <dbReference type="ARBA" id="ARBA00022556"/>
    </source>
</evidence>
<name>A0A1Y5FAH9_9BACT</name>
<evidence type="ECO:0000256" key="1">
    <source>
        <dbReference type="ARBA" id="ARBA00002274"/>
    </source>
</evidence>
<keyword evidence="7 13" id="KW-0808">Transferase</keyword>
<organism evidence="14 15">
    <name type="scientific">Halobacteriovorax marinus</name>
    <dbReference type="NCBI Taxonomy" id="97084"/>
    <lineage>
        <taxon>Bacteria</taxon>
        <taxon>Pseudomonadati</taxon>
        <taxon>Bdellovibrionota</taxon>
        <taxon>Bacteriovoracia</taxon>
        <taxon>Bacteriovoracales</taxon>
        <taxon>Halobacteriovoraceae</taxon>
        <taxon>Halobacteriovorax</taxon>
    </lineage>
</organism>
<evidence type="ECO:0000256" key="12">
    <source>
        <dbReference type="ARBA" id="ARBA00029757"/>
    </source>
</evidence>
<keyword evidence="10 13" id="KW-0067">ATP-binding</keyword>
<dbReference type="EMBL" id="MAAO01000004">
    <property type="protein sequence ID" value="OUR98616.1"/>
    <property type="molecule type" value="Genomic_DNA"/>
</dbReference>
<gene>
    <name evidence="13" type="primary">lpxK</name>
    <name evidence="14" type="ORF">A9Q84_04155</name>
</gene>
<dbReference type="NCBIfam" id="TIGR00682">
    <property type="entry name" value="lpxK"/>
    <property type="match status" value="1"/>
</dbReference>
<feature type="binding site" evidence="13">
    <location>
        <begin position="53"/>
        <end position="60"/>
    </location>
    <ligand>
        <name>ATP</name>
        <dbReference type="ChEBI" id="CHEBI:30616"/>
    </ligand>
</feature>
<keyword evidence="8 13" id="KW-0547">Nucleotide-binding</keyword>
<comment type="pathway">
    <text evidence="2 13">Glycolipid biosynthesis; lipid IV(A) biosynthesis; lipid IV(A) from (3R)-3-hydroxytetradecanoyl-[acyl-carrier-protein] and UDP-N-acetyl-alpha-D-glucosamine: step 6/6.</text>
</comment>
<dbReference type="Proteomes" id="UP000196531">
    <property type="component" value="Unassembled WGS sequence"/>
</dbReference>
<keyword evidence="11 13" id="KW-0443">Lipid metabolism</keyword>
<reference evidence="15" key="1">
    <citation type="journal article" date="2017" name="Proc. Natl. Acad. Sci. U.S.A.">
        <title>Simulation of Deepwater Horizon oil plume reveals substrate specialization within a complex community of hydrocarbon-degraders.</title>
        <authorList>
            <person name="Hu P."/>
            <person name="Dubinsky E.A."/>
            <person name="Probst A.J."/>
            <person name="Wang J."/>
            <person name="Sieber C.M.K."/>
            <person name="Tom L.M."/>
            <person name="Gardinali P."/>
            <person name="Banfield J.F."/>
            <person name="Atlas R.M."/>
            <person name="Andersen G.L."/>
        </authorList>
    </citation>
    <scope>NUCLEOTIDE SEQUENCE [LARGE SCALE GENOMIC DNA]</scope>
</reference>
<evidence type="ECO:0000256" key="11">
    <source>
        <dbReference type="ARBA" id="ARBA00023098"/>
    </source>
</evidence>
<comment type="function">
    <text evidence="1 13">Transfers the gamma-phosphate of ATP to the 4'-position of a tetraacyldisaccharide 1-phosphate intermediate (termed DS-1-P) to form tetraacyldisaccharide 1,4'-bis-phosphate (lipid IVA).</text>
</comment>
<evidence type="ECO:0000313" key="15">
    <source>
        <dbReference type="Proteomes" id="UP000196531"/>
    </source>
</evidence>
<dbReference type="HAMAP" id="MF_00409">
    <property type="entry name" value="LpxK"/>
    <property type="match status" value="1"/>
</dbReference>
<dbReference type="InterPro" id="IPR027417">
    <property type="entry name" value="P-loop_NTPase"/>
</dbReference>
<dbReference type="EC" id="2.7.1.130" evidence="3 13"/>
<keyword evidence="5 13" id="KW-0444">Lipid biosynthesis</keyword>
<evidence type="ECO:0000256" key="3">
    <source>
        <dbReference type="ARBA" id="ARBA00012071"/>
    </source>
</evidence>
<dbReference type="PANTHER" id="PTHR42724">
    <property type="entry name" value="TETRAACYLDISACCHARIDE 4'-KINASE"/>
    <property type="match status" value="1"/>
</dbReference>
<comment type="similarity">
    <text evidence="13">Belongs to the LpxK family.</text>
</comment>
<evidence type="ECO:0000256" key="4">
    <source>
        <dbReference type="ARBA" id="ARBA00016436"/>
    </source>
</evidence>
<proteinExistence type="inferred from homology"/>
<sequence>MATSSFAKIFQTLLLPLSLLWEWVYRIRRFMFNYGLLKQNYFQVPIISIGNLTFGGTGKTPFTLWLSEYLGSKDMRVLVLMRGYKGNLEHGSGLLKSGARLGYNPFEYGDEALVLARRLKNTFIAVGKKRSENLEHYFESVSPDVVLLDDGHQHLKLNRNLNIVLFDSLMSLEKYKVAPRGYMREGFSALKDADLVVLGRADLVTRHKLDSLKRVIKKYNHRISFAEICYRATGFFNISYERAFDIEYLVGKRVICVAGIASPYSFFKNIEMLGIEVIHQASFPDHHYFKTEEIDQLIEMAEKEDAYILTTEKDIVKIRRVADSERILYMEIKIHFLEGEKETKDIISTAFN</sequence>
<evidence type="ECO:0000256" key="2">
    <source>
        <dbReference type="ARBA" id="ARBA00004870"/>
    </source>
</evidence>
<protein>
    <recommendedName>
        <fullName evidence="4 13">Tetraacyldisaccharide 4'-kinase</fullName>
        <ecNumber evidence="3 13">2.7.1.130</ecNumber>
    </recommendedName>
    <alternativeName>
        <fullName evidence="12 13">Lipid A 4'-kinase</fullName>
    </alternativeName>
</protein>
<evidence type="ECO:0000256" key="7">
    <source>
        <dbReference type="ARBA" id="ARBA00022679"/>
    </source>
</evidence>
<dbReference type="GO" id="GO:0009245">
    <property type="term" value="P:lipid A biosynthetic process"/>
    <property type="evidence" value="ECO:0007669"/>
    <property type="project" value="UniProtKB-UniRule"/>
</dbReference>
<evidence type="ECO:0000256" key="13">
    <source>
        <dbReference type="HAMAP-Rule" id="MF_00409"/>
    </source>
</evidence>
<keyword evidence="6 13" id="KW-0441">Lipid A biosynthesis</keyword>
<comment type="caution">
    <text evidence="14">The sequence shown here is derived from an EMBL/GenBank/DDBJ whole genome shotgun (WGS) entry which is preliminary data.</text>
</comment>
<evidence type="ECO:0000256" key="10">
    <source>
        <dbReference type="ARBA" id="ARBA00022840"/>
    </source>
</evidence>
<comment type="catalytic activity">
    <reaction evidence="13">
        <text>a lipid A disaccharide + ATP = a lipid IVA + ADP + H(+)</text>
        <dbReference type="Rhea" id="RHEA:67840"/>
        <dbReference type="ChEBI" id="CHEBI:15378"/>
        <dbReference type="ChEBI" id="CHEBI:30616"/>
        <dbReference type="ChEBI" id="CHEBI:176343"/>
        <dbReference type="ChEBI" id="CHEBI:176425"/>
        <dbReference type="ChEBI" id="CHEBI:456216"/>
        <dbReference type="EC" id="2.7.1.130"/>
    </reaction>
</comment>
<dbReference type="Pfam" id="PF02606">
    <property type="entry name" value="LpxK"/>
    <property type="match status" value="1"/>
</dbReference>
<dbReference type="UniPathway" id="UPA00359">
    <property type="reaction ID" value="UER00482"/>
</dbReference>
<dbReference type="PANTHER" id="PTHR42724:SF1">
    <property type="entry name" value="TETRAACYLDISACCHARIDE 4'-KINASE, MITOCHONDRIAL-RELATED"/>
    <property type="match status" value="1"/>
</dbReference>
<dbReference type="GO" id="GO:0005886">
    <property type="term" value="C:plasma membrane"/>
    <property type="evidence" value="ECO:0007669"/>
    <property type="project" value="TreeGrafter"/>
</dbReference>
<dbReference type="GO" id="GO:0009029">
    <property type="term" value="F:lipid-A 4'-kinase activity"/>
    <property type="evidence" value="ECO:0007669"/>
    <property type="project" value="UniProtKB-UniRule"/>
</dbReference>
<dbReference type="InterPro" id="IPR003758">
    <property type="entry name" value="LpxK"/>
</dbReference>
<dbReference type="SUPFAM" id="SSF52540">
    <property type="entry name" value="P-loop containing nucleoside triphosphate hydrolases"/>
    <property type="match status" value="1"/>
</dbReference>
<keyword evidence="9 13" id="KW-0418">Kinase</keyword>
<dbReference type="GO" id="GO:0009244">
    <property type="term" value="P:lipopolysaccharide core region biosynthetic process"/>
    <property type="evidence" value="ECO:0007669"/>
    <property type="project" value="TreeGrafter"/>
</dbReference>
<evidence type="ECO:0000256" key="8">
    <source>
        <dbReference type="ARBA" id="ARBA00022741"/>
    </source>
</evidence>
<evidence type="ECO:0000256" key="5">
    <source>
        <dbReference type="ARBA" id="ARBA00022516"/>
    </source>
</evidence>
<accession>A0A1Y5FAH9</accession>
<evidence type="ECO:0000256" key="9">
    <source>
        <dbReference type="ARBA" id="ARBA00022777"/>
    </source>
</evidence>
<evidence type="ECO:0000313" key="14">
    <source>
        <dbReference type="EMBL" id="OUR98616.1"/>
    </source>
</evidence>